<dbReference type="Proteomes" id="UP000244803">
    <property type="component" value="Chromosome 4"/>
</dbReference>
<gene>
    <name evidence="1" type="ORF">MACJ_004014</name>
</gene>
<evidence type="ECO:0000313" key="2">
    <source>
        <dbReference type="Proteomes" id="UP000244803"/>
    </source>
</evidence>
<protein>
    <submittedName>
        <fullName evidence="1">HEAT repeat containing protein</fullName>
    </submittedName>
</protein>
<accession>A0A976SL17</accession>
<name>A0A976SL17_THEOR</name>
<dbReference type="EMBL" id="CP056067">
    <property type="protein sequence ID" value="UVC54467.1"/>
    <property type="molecule type" value="Genomic_DNA"/>
</dbReference>
<proteinExistence type="predicted"/>
<evidence type="ECO:0000313" key="1">
    <source>
        <dbReference type="EMBL" id="UVC54467.1"/>
    </source>
</evidence>
<reference evidence="1" key="1">
    <citation type="submission" date="2022-07" db="EMBL/GenBank/DDBJ databases">
        <title>Evaluation of T. orientalis genome assembly methods using nanopore sequencing and analysis of variation between genomes.</title>
        <authorList>
            <person name="Yam J."/>
            <person name="Micallef M.L."/>
            <person name="Liu M."/>
            <person name="Djordjevic S.P."/>
            <person name="Bogema D.R."/>
            <person name="Jenkins C."/>
        </authorList>
    </citation>
    <scope>NUCLEOTIDE SEQUENCE</scope>
    <source>
        <strain evidence="1">Fish Creek</strain>
    </source>
</reference>
<organism evidence="1 2">
    <name type="scientific">Theileria orientalis</name>
    <dbReference type="NCBI Taxonomy" id="68886"/>
    <lineage>
        <taxon>Eukaryota</taxon>
        <taxon>Sar</taxon>
        <taxon>Alveolata</taxon>
        <taxon>Apicomplexa</taxon>
        <taxon>Aconoidasida</taxon>
        <taxon>Piroplasmida</taxon>
        <taxon>Theileriidae</taxon>
        <taxon>Theileria</taxon>
    </lineage>
</organism>
<sequence>MSSLSKQLSSLRDDRNKNLKRFISDYKSNFKRNNIEVSKSWNSILSFDNQFDEFEILFSEIVHGSSLLSLDKDINKTDDFDIKNIIFDEHKDIDFLTSEELDHLNTIIRRFIEHSVPYFLCTECQHLIDYLIYKYNIAVSFSEYLIVAYIQYNYSEYYCKLLSLFTIRNDSNFHSFYNDMKNFSNNFSNHKYVSSNVVYSGIATNFTLYKQISSCYDRISRMCTNNYNIISFLSTVNIHFVIVNCKVMDNNEIRYVVNMLKDALCHLDSNDYICSYLCLMITVFTHIQLSVAVQREIISSLKPILYNLRDLEVLKIDHLLFFKYILMSIQLMLQYQNQTLDKLPQEITNSLIYILQKHKSTNIVFKTFNQINGFDFSRTINVTLNSLISSTLGNVDILSEFLVLQDDYNILAMENLYFFLNFVNESFNSLSMRMVLFNLIDEVNRISSHFRSHGDTIIEFDVINMLVHINNKHKFSSRLIIIYSIFKLIKKINPTLLEHTIIDYVNRLTYEMLQDQIEVIMFMYRSLSKDIVFRMFTLLNKYSESTSVNKLNDKALFNRNGSIGLILNASSCINDKNSKFYKDDKLFGSLVEFIISISTNTESHTNDLNHLLFNFIINSMNDEDLSNKLESHDRFWKSVPVKTATDSLVCYIQSLIYRLDLGFKYDSNDKLILDSIDHNALAMKDYKFIFNPYINHISKSKELFRIFKIYELILMINNESTVYNTDANINKSLSRFIMFLKTLYQNKNNDYNSENEILLEQNNNSYNEYLIDEKELIELNNDLINRLSKITSIINNDISDENDNYSHYSLYHFGYFSNSNYIILNIFSSLYLQYETLEYISKNDLCSELLHTQFVITSDLILKYVKNKAETKYIKDFVLDFYTFAILKYESIILIKSDTLNEIITIKRFETLLSNKPLNTHFINILPQLFSTTNCELNNINTQIEFINNIFDLLRINNNSNFNWSFSIGFSTDINGNIKYNINKPFNYKHKYFNVDIIKIINDNNISHILSNSSNNINSINPYNNNFIKDSPNIRTNQIISLFDTFDEDVVDKCVESVLTIFKINNNQSSSNLFLSILINAIDLLFDVTFKYSNKISIMLLELSKLCKYHVVKFSELEMTISDIENNKYGCILKLKSDINCDLNNFVNSILLKSNKPEITEHLSSIITDFLIKDNDFFNLFISILFLSSNTIFQINCYKQIFSTIFTCDHKLDFLFSLLDGMTNHMYALLSDENKDIKLFLITFVDLFTRFFLLLYFLSKFKKLINIDNLVIYAENCTHLLNMCTIFKSITRDINKNYQDSNEYNIEISEINHFVNNALIMFDNITFVLLYSLNKGWIWMLPAHYRNTLYSSFVSSFNHFNSYYNITLIKHMFDITNVDDKLFIGFIDDMLYKSYREDVFIHIINNIKSIKTHHVIIYIVKSNRNIDIGLKINLVCKIINNVLISADMENMDVQLLFNNLNNIIDVYLNIISDNKYEHIFLKTIDSNIENILKSFNMNIENEIEDNETRYNLSTNSNRIISDFNNTINNSDDSFDDDSVISFLNLIVNQVNLMLFNINRMDVNNFQVINNLYNEFYHKICQLVNTTINKYRQSYKLLKKLINNLIVTTIKMSYEQSINSYEKLSTTTVISTINNILGSNDSEVIRDLVNILIDDNESSFVDDNIYVPWMSYLIYLYFNLNKNDRYNNNEENEVDNNDIIQQILYTRHNIITSILNSSVKSISILYNIIWIHLIMVFDPVNNFGIEIDRFKGYNFNDILFNNKKLSYKINYELANEMYGFLYYYIENNNKFIINFDLDFFNNINSENRILFVELNQLLYSLLSSIVFYNHQQIEPNNNLNSNEFNRINTRTDISFINFIRSAILKIMNINKVGGYNIHIYGLLNTIFDNKLDAIFKSYELSHNIWDNVESIYINNNYYLQIVSKLMSLQNSFFSSLKLKVCILILHKY</sequence>